<proteinExistence type="predicted"/>
<dbReference type="EMBL" id="BDGG01000006">
    <property type="protein sequence ID" value="GAV00912.1"/>
    <property type="molecule type" value="Genomic_DNA"/>
</dbReference>
<organism evidence="1 2">
    <name type="scientific">Ramazzottius varieornatus</name>
    <name type="common">Water bear</name>
    <name type="synonym">Tardigrade</name>
    <dbReference type="NCBI Taxonomy" id="947166"/>
    <lineage>
        <taxon>Eukaryota</taxon>
        <taxon>Metazoa</taxon>
        <taxon>Ecdysozoa</taxon>
        <taxon>Tardigrada</taxon>
        <taxon>Eutardigrada</taxon>
        <taxon>Parachela</taxon>
        <taxon>Hypsibioidea</taxon>
        <taxon>Ramazzottiidae</taxon>
        <taxon>Ramazzottius</taxon>
    </lineage>
</organism>
<keyword evidence="2" id="KW-1185">Reference proteome</keyword>
<comment type="caution">
    <text evidence="1">The sequence shown here is derived from an EMBL/GenBank/DDBJ whole genome shotgun (WGS) entry which is preliminary data.</text>
</comment>
<dbReference type="AlphaFoldDB" id="A0A1D1VH09"/>
<evidence type="ECO:0000313" key="2">
    <source>
        <dbReference type="Proteomes" id="UP000186922"/>
    </source>
</evidence>
<accession>A0A1D1VH09</accession>
<name>A0A1D1VH09_RAMVA</name>
<protein>
    <recommendedName>
        <fullName evidence="3">DDE-1 domain-containing protein</fullName>
    </recommendedName>
</protein>
<evidence type="ECO:0008006" key="3">
    <source>
        <dbReference type="Google" id="ProtNLM"/>
    </source>
</evidence>
<reference evidence="1 2" key="1">
    <citation type="journal article" date="2016" name="Nat. Commun.">
        <title>Extremotolerant tardigrade genome and improved radiotolerance of human cultured cells by tardigrade-unique protein.</title>
        <authorList>
            <person name="Hashimoto T."/>
            <person name="Horikawa D.D."/>
            <person name="Saito Y."/>
            <person name="Kuwahara H."/>
            <person name="Kozuka-Hata H."/>
            <person name="Shin-I T."/>
            <person name="Minakuchi Y."/>
            <person name="Ohishi K."/>
            <person name="Motoyama A."/>
            <person name="Aizu T."/>
            <person name="Enomoto A."/>
            <person name="Kondo K."/>
            <person name="Tanaka S."/>
            <person name="Hara Y."/>
            <person name="Koshikawa S."/>
            <person name="Sagara H."/>
            <person name="Miura T."/>
            <person name="Yokobori S."/>
            <person name="Miyagawa K."/>
            <person name="Suzuki Y."/>
            <person name="Kubo T."/>
            <person name="Oyama M."/>
            <person name="Kohara Y."/>
            <person name="Fujiyama A."/>
            <person name="Arakawa K."/>
            <person name="Katayama T."/>
            <person name="Toyoda A."/>
            <person name="Kunieda T."/>
        </authorList>
    </citation>
    <scope>NUCLEOTIDE SEQUENCE [LARGE SCALE GENOMIC DNA]</scope>
    <source>
        <strain evidence="1 2">YOKOZUNA-1</strain>
    </source>
</reference>
<gene>
    <name evidence="1" type="primary">RvY_11695-1</name>
    <name evidence="1" type="synonym">RvY_11695.1</name>
    <name evidence="1" type="ORF">RvY_11695</name>
</gene>
<evidence type="ECO:0000313" key="1">
    <source>
        <dbReference type="EMBL" id="GAV00912.1"/>
    </source>
</evidence>
<dbReference type="OrthoDB" id="6762378at2759"/>
<dbReference type="Proteomes" id="UP000186922">
    <property type="component" value="Unassembled WGS sequence"/>
</dbReference>
<sequence>MDGHYSHILKIRLFKVCIESGKDIRLVCLPSGQTDKLQLLDSSPFGTLKPKWSSYKSFYSISTARGKTNMIEFAVRPEVAGIMKKRFPEDLDIFRATVDKELVKFDAQWMPEIS</sequence>